<dbReference type="InterPro" id="IPR029787">
    <property type="entry name" value="Nucleotide_cyclase"/>
</dbReference>
<dbReference type="GO" id="GO:0052621">
    <property type="term" value="F:diguanylate cyclase activity"/>
    <property type="evidence" value="ECO:0007669"/>
    <property type="project" value="TreeGrafter"/>
</dbReference>
<dbReference type="SMART" id="SM00267">
    <property type="entry name" value="GGDEF"/>
    <property type="match status" value="1"/>
</dbReference>
<dbReference type="RefSeq" id="WP_240947657.1">
    <property type="nucleotide sequence ID" value="NZ_BOON01000003.1"/>
</dbReference>
<evidence type="ECO:0000259" key="1">
    <source>
        <dbReference type="PROSITE" id="PS50887"/>
    </source>
</evidence>
<dbReference type="Proteomes" id="UP000599074">
    <property type="component" value="Unassembled WGS sequence"/>
</dbReference>
<dbReference type="PANTHER" id="PTHR45138">
    <property type="entry name" value="REGULATORY COMPONENTS OF SENSORY TRANSDUCTION SYSTEM"/>
    <property type="match status" value="1"/>
</dbReference>
<dbReference type="InterPro" id="IPR043128">
    <property type="entry name" value="Rev_trsase/Diguanyl_cyclase"/>
</dbReference>
<dbReference type="EMBL" id="BOON01000003">
    <property type="protein sequence ID" value="GII20824.1"/>
    <property type="molecule type" value="Genomic_DNA"/>
</dbReference>
<dbReference type="InterPro" id="IPR000160">
    <property type="entry name" value="GGDEF_dom"/>
</dbReference>
<evidence type="ECO:0000313" key="2">
    <source>
        <dbReference type="EMBL" id="GII20824.1"/>
    </source>
</evidence>
<dbReference type="SUPFAM" id="SSF55073">
    <property type="entry name" value="Nucleotide cyclase"/>
    <property type="match status" value="1"/>
</dbReference>
<feature type="domain" description="GGDEF" evidence="1">
    <location>
        <begin position="365"/>
        <end position="494"/>
    </location>
</feature>
<organism evidence="2 3">
    <name type="scientific">Planosporangium mesophilum</name>
    <dbReference type="NCBI Taxonomy" id="689768"/>
    <lineage>
        <taxon>Bacteria</taxon>
        <taxon>Bacillati</taxon>
        <taxon>Actinomycetota</taxon>
        <taxon>Actinomycetes</taxon>
        <taxon>Micromonosporales</taxon>
        <taxon>Micromonosporaceae</taxon>
        <taxon>Planosporangium</taxon>
    </lineage>
</organism>
<sequence length="494" mass="53166">MLLLAGHCTEAGALIGRILTNTDGAERADALTQYLAVLINLRYSDEYGPAMDAAFEAARGHPDPARAGVLHAYAAVIALHDRSLETCVWHLVLAARTLNAVELTDSEIVRAWHNLAMAYSYAGFHGHALAAIERTRTIAGSLGMETGFFAAPGIRVRHAVSLDQHGDTEGCTRILRDVVHDLGLRQMGGELKLLRPISLRAYGYAIARLAALGHHGPMVDTDPRVLLLAEDDSVTARDFAVLGAVCLAIAEHRPIEALARLETAQVSHETLGAAEGHRLRALAYLAAGDMGSAYSADRQAFRIAGGSNEKLRDLFVEGMAARVDREDLRRRADWYAGAANTDPLTGLPNRRSLEQYVHAMVARGESLVLGVCDLDGFKSVNTVHGHLSGDLVLQRVAGVLNRVMRRGDFVARYGGDEFVVVLATTSQEEASEIARRVVTAVSSEDWESLVPGTPVSVTIGWAGISEDGPFTTVADAFVAADHEMLKAKEMPRAC</sequence>
<accession>A0A8J3WZ45</accession>
<dbReference type="Pfam" id="PF00990">
    <property type="entry name" value="GGDEF"/>
    <property type="match status" value="1"/>
</dbReference>
<dbReference type="CDD" id="cd01949">
    <property type="entry name" value="GGDEF"/>
    <property type="match status" value="1"/>
</dbReference>
<name>A0A8J3WZ45_9ACTN</name>
<proteinExistence type="predicted"/>
<protein>
    <recommendedName>
        <fullName evidence="1">GGDEF domain-containing protein</fullName>
    </recommendedName>
</protein>
<gene>
    <name evidence="2" type="ORF">Pme01_04210</name>
</gene>
<dbReference type="PROSITE" id="PS50887">
    <property type="entry name" value="GGDEF"/>
    <property type="match status" value="1"/>
</dbReference>
<dbReference type="GO" id="GO:0043709">
    <property type="term" value="P:cell adhesion involved in single-species biofilm formation"/>
    <property type="evidence" value="ECO:0007669"/>
    <property type="project" value="TreeGrafter"/>
</dbReference>
<comment type="caution">
    <text evidence="2">The sequence shown here is derived from an EMBL/GenBank/DDBJ whole genome shotgun (WGS) entry which is preliminary data.</text>
</comment>
<dbReference type="InterPro" id="IPR050469">
    <property type="entry name" value="Diguanylate_Cyclase"/>
</dbReference>
<evidence type="ECO:0000313" key="3">
    <source>
        <dbReference type="Proteomes" id="UP000599074"/>
    </source>
</evidence>
<dbReference type="Gene3D" id="3.30.70.270">
    <property type="match status" value="1"/>
</dbReference>
<keyword evidence="3" id="KW-1185">Reference proteome</keyword>
<reference evidence="2" key="1">
    <citation type="submission" date="2021-01" db="EMBL/GenBank/DDBJ databases">
        <title>Whole genome shotgun sequence of Planosporangium mesophilum NBRC 109066.</title>
        <authorList>
            <person name="Komaki H."/>
            <person name="Tamura T."/>
        </authorList>
    </citation>
    <scope>NUCLEOTIDE SEQUENCE</scope>
    <source>
        <strain evidence="2">NBRC 109066</strain>
    </source>
</reference>
<dbReference type="PANTHER" id="PTHR45138:SF9">
    <property type="entry name" value="DIGUANYLATE CYCLASE DGCM-RELATED"/>
    <property type="match status" value="1"/>
</dbReference>
<dbReference type="NCBIfam" id="TIGR00254">
    <property type="entry name" value="GGDEF"/>
    <property type="match status" value="1"/>
</dbReference>
<dbReference type="GO" id="GO:0005886">
    <property type="term" value="C:plasma membrane"/>
    <property type="evidence" value="ECO:0007669"/>
    <property type="project" value="TreeGrafter"/>
</dbReference>
<dbReference type="GO" id="GO:1902201">
    <property type="term" value="P:negative regulation of bacterial-type flagellum-dependent cell motility"/>
    <property type="evidence" value="ECO:0007669"/>
    <property type="project" value="TreeGrafter"/>
</dbReference>
<dbReference type="AlphaFoldDB" id="A0A8J3WZ45"/>